<dbReference type="Proteomes" id="UP000646365">
    <property type="component" value="Unassembled WGS sequence"/>
</dbReference>
<dbReference type="GO" id="GO:0016836">
    <property type="term" value="F:hydro-lyase activity"/>
    <property type="evidence" value="ECO:0007669"/>
    <property type="project" value="TreeGrafter"/>
</dbReference>
<comment type="caution">
    <text evidence="2">The sequence shown here is derived from an EMBL/GenBank/DDBJ whole genome shotgun (WGS) entry which is preliminary data.</text>
</comment>
<dbReference type="SFLD" id="SFLDS00028">
    <property type="entry name" value="Proline_Racemase"/>
    <property type="match status" value="1"/>
</dbReference>
<evidence type="ECO:0000313" key="3">
    <source>
        <dbReference type="Proteomes" id="UP000646365"/>
    </source>
</evidence>
<evidence type="ECO:0000256" key="1">
    <source>
        <dbReference type="ARBA" id="ARBA00007529"/>
    </source>
</evidence>
<dbReference type="EMBL" id="BMJQ01000001">
    <property type="protein sequence ID" value="GGE99387.1"/>
    <property type="molecule type" value="Genomic_DNA"/>
</dbReference>
<reference evidence="2" key="1">
    <citation type="journal article" date="2014" name="Int. J. Syst. Evol. Microbiol.">
        <title>Complete genome sequence of Corynebacterium casei LMG S-19264T (=DSM 44701T), isolated from a smear-ripened cheese.</title>
        <authorList>
            <consortium name="US DOE Joint Genome Institute (JGI-PGF)"/>
            <person name="Walter F."/>
            <person name="Albersmeier A."/>
            <person name="Kalinowski J."/>
            <person name="Ruckert C."/>
        </authorList>
    </citation>
    <scope>NUCLEOTIDE SEQUENCE</scope>
    <source>
        <strain evidence="2">CGMCC 1.15725</strain>
    </source>
</reference>
<dbReference type="SUPFAM" id="SSF54506">
    <property type="entry name" value="Diaminopimelate epimerase-like"/>
    <property type="match status" value="1"/>
</dbReference>
<name>A0A8J3E082_9PROT</name>
<dbReference type="RefSeq" id="WP_189041354.1">
    <property type="nucleotide sequence ID" value="NZ_BMJQ01000001.1"/>
</dbReference>
<evidence type="ECO:0000313" key="2">
    <source>
        <dbReference type="EMBL" id="GGE99387.1"/>
    </source>
</evidence>
<dbReference type="PANTHER" id="PTHR33442:SF1">
    <property type="entry name" value="TRANS-3-HYDROXY-L-PROLINE DEHYDRATASE"/>
    <property type="match status" value="1"/>
</dbReference>
<sequence length="343" mass="36537">MTRQIYETVDLHTAGEPVRIITGGYPMLVGETILDKRREARARFDHIRTALMLEPRGHAGMYGVIPTAPCSPDADLAVLFTHNEGYSTMCGHATIAIGRWAVDAGHVASDGGRARFGLETPCGVVRVAVEPSEGDAPLVTFESVRSFVSHLDLAVEVPGHGRVVLDIAFGGAFYAILPSERLGLPFMATPVETLVAAGVRITEAIRATVPIAHPDEPDLGFLYGTILTDDVAPDANEPSYNLCIFAEGQIDRSPTGSGVTARMALDFARGRIAPGRAREFRGISGQGFQGELAEATGAGLAAAVTVRVSGRAYYAGEQRFIVEAIDPLGPGFHLPRRFADLES</sequence>
<dbReference type="PIRSF" id="PIRSF029792">
    <property type="entry name" value="Pro_racemase"/>
    <property type="match status" value="1"/>
</dbReference>
<comment type="similarity">
    <text evidence="1">Belongs to the proline racemase family.</text>
</comment>
<dbReference type="FunFam" id="3.10.310.10:FF:000003">
    <property type="entry name" value="Proline racemase"/>
    <property type="match status" value="1"/>
</dbReference>
<dbReference type="PANTHER" id="PTHR33442">
    <property type="entry name" value="TRANS-3-HYDROXY-L-PROLINE DEHYDRATASE"/>
    <property type="match status" value="1"/>
</dbReference>
<dbReference type="AlphaFoldDB" id="A0A8J3E082"/>
<accession>A0A8J3E082</accession>
<protein>
    <submittedName>
        <fullName evidence="2">Proline racemase</fullName>
    </submittedName>
</protein>
<reference evidence="2" key="2">
    <citation type="submission" date="2020-09" db="EMBL/GenBank/DDBJ databases">
        <authorList>
            <person name="Sun Q."/>
            <person name="Zhou Y."/>
        </authorList>
    </citation>
    <scope>NUCLEOTIDE SEQUENCE</scope>
    <source>
        <strain evidence="2">CGMCC 1.15725</strain>
    </source>
</reference>
<dbReference type="InterPro" id="IPR008794">
    <property type="entry name" value="Pro_racemase_fam"/>
</dbReference>
<organism evidence="2 3">
    <name type="scientific">Aliidongia dinghuensis</name>
    <dbReference type="NCBI Taxonomy" id="1867774"/>
    <lineage>
        <taxon>Bacteria</taxon>
        <taxon>Pseudomonadati</taxon>
        <taxon>Pseudomonadota</taxon>
        <taxon>Alphaproteobacteria</taxon>
        <taxon>Rhodospirillales</taxon>
        <taxon>Dongiaceae</taxon>
        <taxon>Aliidongia</taxon>
    </lineage>
</organism>
<proteinExistence type="inferred from homology"/>
<dbReference type="Pfam" id="PF05544">
    <property type="entry name" value="Pro_racemase"/>
    <property type="match status" value="1"/>
</dbReference>
<dbReference type="Gene3D" id="3.10.310.10">
    <property type="entry name" value="Diaminopimelate Epimerase, Chain A, domain 1"/>
    <property type="match status" value="2"/>
</dbReference>
<gene>
    <name evidence="2" type="ORF">GCM10011611_01200</name>
</gene>
<keyword evidence="3" id="KW-1185">Reference proteome</keyword>